<feature type="region of interest" description="Disordered" evidence="5">
    <location>
        <begin position="15"/>
        <end position="244"/>
    </location>
</feature>
<accession>A0A1L9TFY6</accession>
<dbReference type="GO" id="GO:0000156">
    <property type="term" value="F:phosphorelay response regulator activity"/>
    <property type="evidence" value="ECO:0007669"/>
    <property type="project" value="UniProtKB-ARBA"/>
</dbReference>
<dbReference type="SMART" id="SM00448">
    <property type="entry name" value="REC"/>
    <property type="match status" value="1"/>
</dbReference>
<dbReference type="Pfam" id="PF00072">
    <property type="entry name" value="Response_reg"/>
    <property type="match status" value="1"/>
</dbReference>
<feature type="modified residue" description="4-aspartylphosphate" evidence="4">
    <location>
        <position position="661"/>
    </location>
</feature>
<feature type="compositionally biased region" description="Low complexity" evidence="5">
    <location>
        <begin position="76"/>
        <end position="99"/>
    </location>
</feature>
<feature type="compositionally biased region" description="Pro residues" evidence="5">
    <location>
        <begin position="548"/>
        <end position="565"/>
    </location>
</feature>
<evidence type="ECO:0000256" key="1">
    <source>
        <dbReference type="ARBA" id="ARBA00022553"/>
    </source>
</evidence>
<feature type="compositionally biased region" description="Polar residues" evidence="5">
    <location>
        <begin position="525"/>
        <end position="543"/>
    </location>
</feature>
<comment type="similarity">
    <text evidence="3">Belongs to the SSK1 family.</text>
</comment>
<feature type="domain" description="Response regulatory" evidence="6">
    <location>
        <begin position="612"/>
        <end position="768"/>
    </location>
</feature>
<dbReference type="OrthoDB" id="21225at2759"/>
<dbReference type="SUPFAM" id="SSF52172">
    <property type="entry name" value="CheY-like"/>
    <property type="match status" value="1"/>
</dbReference>
<dbReference type="GeneID" id="63758359"/>
<dbReference type="Proteomes" id="UP000184356">
    <property type="component" value="Unassembled WGS sequence"/>
</dbReference>
<dbReference type="InterPro" id="IPR011006">
    <property type="entry name" value="CheY-like_superfamily"/>
</dbReference>
<evidence type="ECO:0000313" key="8">
    <source>
        <dbReference type="Proteomes" id="UP000184356"/>
    </source>
</evidence>
<evidence type="ECO:0000256" key="2">
    <source>
        <dbReference type="ARBA" id="ARBA00023012"/>
    </source>
</evidence>
<keyword evidence="8" id="KW-1185">Reference proteome</keyword>
<evidence type="ECO:0000259" key="6">
    <source>
        <dbReference type="PROSITE" id="PS50110"/>
    </source>
</evidence>
<feature type="compositionally biased region" description="Polar residues" evidence="5">
    <location>
        <begin position="149"/>
        <end position="169"/>
    </location>
</feature>
<dbReference type="InterPro" id="IPR001789">
    <property type="entry name" value="Sig_transdc_resp-reg_receiver"/>
</dbReference>
<dbReference type="PANTHER" id="PTHR45339">
    <property type="entry name" value="HYBRID SIGNAL TRANSDUCTION HISTIDINE KINASE J"/>
    <property type="match status" value="1"/>
</dbReference>
<dbReference type="FunFam" id="3.40.50.2300:FF:000146">
    <property type="entry name" value="Putative two-component response regulator SSK1p"/>
    <property type="match status" value="1"/>
</dbReference>
<evidence type="ECO:0000313" key="7">
    <source>
        <dbReference type="EMBL" id="OJJ58203.1"/>
    </source>
</evidence>
<organism evidence="7 8">
    <name type="scientific">Aspergillus sydowii CBS 593.65</name>
    <dbReference type="NCBI Taxonomy" id="1036612"/>
    <lineage>
        <taxon>Eukaryota</taxon>
        <taxon>Fungi</taxon>
        <taxon>Dikarya</taxon>
        <taxon>Ascomycota</taxon>
        <taxon>Pezizomycotina</taxon>
        <taxon>Eurotiomycetes</taxon>
        <taxon>Eurotiomycetidae</taxon>
        <taxon>Eurotiales</taxon>
        <taxon>Aspergillaceae</taxon>
        <taxon>Aspergillus</taxon>
        <taxon>Aspergillus subgen. Nidulantes</taxon>
    </lineage>
</organism>
<feature type="region of interest" description="Disordered" evidence="5">
    <location>
        <begin position="787"/>
        <end position="868"/>
    </location>
</feature>
<dbReference type="PROSITE" id="PS50110">
    <property type="entry name" value="RESPONSE_REGULATORY"/>
    <property type="match status" value="1"/>
</dbReference>
<dbReference type="Gene3D" id="3.40.50.2300">
    <property type="match status" value="1"/>
</dbReference>
<protein>
    <recommendedName>
        <fullName evidence="6">Response regulatory domain-containing protein</fullName>
    </recommendedName>
</protein>
<dbReference type="VEuPathDB" id="FungiDB:ASPSYDRAFT_153491"/>
<dbReference type="RefSeq" id="XP_040702009.1">
    <property type="nucleotide sequence ID" value="XM_040842286.1"/>
</dbReference>
<keyword evidence="1 4" id="KW-0597">Phosphoprotein</keyword>
<feature type="region of interest" description="Disordered" evidence="5">
    <location>
        <begin position="457"/>
        <end position="594"/>
    </location>
</feature>
<evidence type="ECO:0000256" key="5">
    <source>
        <dbReference type="SAM" id="MobiDB-lite"/>
    </source>
</evidence>
<feature type="compositionally biased region" description="Polar residues" evidence="5">
    <location>
        <begin position="481"/>
        <end position="501"/>
    </location>
</feature>
<evidence type="ECO:0000256" key="3">
    <source>
        <dbReference type="ARBA" id="ARBA00093463"/>
    </source>
</evidence>
<feature type="compositionally biased region" description="Low complexity" evidence="5">
    <location>
        <begin position="845"/>
        <end position="854"/>
    </location>
</feature>
<dbReference type="STRING" id="1036612.A0A1L9TFY6"/>
<evidence type="ECO:0000256" key="4">
    <source>
        <dbReference type="PROSITE-ProRule" id="PRU00169"/>
    </source>
</evidence>
<feature type="compositionally biased region" description="Polar residues" evidence="5">
    <location>
        <begin position="228"/>
        <end position="238"/>
    </location>
</feature>
<sequence length="868" mass="93130">MSERRWSTRLKAKLLRRSSTSSKKDIVTTITTASTSASTHDFHPQPYPHPVQRIGPRSVKEAAEEELPADPNFACTATTTTSQTTTPPLSTPSNVLPLSSHPPPPLSSASRPSISSFTESQYTPDELASAAGSPGGQYFFVPEYHRPPSRSSAQRPDEQSATQSVSPTKTIARGLLPQPTEQHQLLPARRRFELAHDRERARSGTSRQSFPAELFNFPIPPLRRDTDLSSVTSPSPTTKADRASVPVNFAPRERHASAPAESQPTAPLHAVAEKSAIHTYQSFPIPPSALSTRPSLISRRQSLLPASHQHLVSSLLNTGSFSEPDGFGNRQNIPPTGTGMGVRKIWVRRPGGSATLLPTSEDALVDELRDQVVLKYANSLGKTFDAPDIIIRIATREGSSTRLPTPDRILSPEEPLWSVVDSFYPGGQTVAEALVIEIPQRRTPKPSPRHNVYFTHSEPGEHGDYFPLMPTNVNVPTPPTHQSTSANSTSSHPGPSISILTTGHAPPLPSPSGRPRARRPPIGRQSTHSPTILGSATSKDTGNAPSAAPAPTPPVPTPPVPPPESPQAKAHTPPARVASPRPGPGKTKKSSRAPLLNGAFGGLIEGTVPPINVLIVEDNVINQKLLEAFMKRLSVRWKCAANGAEAVAKWREGGFHLVLMDIQLPVMNGLDATKEIRRLERLNGIGVFPKKSSGSTIAAHATANSPTTVTEEDKLPDLSLFKSPVIIVALTASSLQSDRHEALAAGCNDFLTKPVRFEWLEQKVTEWGCMQALIDFEGWRKWRGFMDKQPDSSGSGSNSNGRSSPHTTNAAASAASPSPAAMKLERRSGSHHLKRGGLAEDSPDSGDGSDSPGSMLVDGPSPLHEGNI</sequence>
<keyword evidence="2" id="KW-0902">Two-component regulatory system</keyword>
<dbReference type="EMBL" id="KV878587">
    <property type="protein sequence ID" value="OJJ58203.1"/>
    <property type="molecule type" value="Genomic_DNA"/>
</dbReference>
<feature type="compositionally biased region" description="Low complexity" evidence="5">
    <location>
        <begin position="28"/>
        <end position="39"/>
    </location>
</feature>
<feature type="compositionally biased region" description="Low complexity" evidence="5">
    <location>
        <begin position="107"/>
        <end position="116"/>
    </location>
</feature>
<dbReference type="CDD" id="cd17546">
    <property type="entry name" value="REC_hyHK_CKI1_RcsC-like"/>
    <property type="match status" value="1"/>
</dbReference>
<proteinExistence type="inferred from homology"/>
<name>A0A1L9TFY6_9EURO</name>
<reference evidence="8" key="1">
    <citation type="journal article" date="2017" name="Genome Biol.">
        <title>Comparative genomics reveals high biological diversity and specific adaptations in the industrially and medically important fungal genus Aspergillus.</title>
        <authorList>
            <person name="de Vries R.P."/>
            <person name="Riley R."/>
            <person name="Wiebenga A."/>
            <person name="Aguilar-Osorio G."/>
            <person name="Amillis S."/>
            <person name="Uchima C.A."/>
            <person name="Anderluh G."/>
            <person name="Asadollahi M."/>
            <person name="Askin M."/>
            <person name="Barry K."/>
            <person name="Battaglia E."/>
            <person name="Bayram O."/>
            <person name="Benocci T."/>
            <person name="Braus-Stromeyer S.A."/>
            <person name="Caldana C."/>
            <person name="Canovas D."/>
            <person name="Cerqueira G.C."/>
            <person name="Chen F."/>
            <person name="Chen W."/>
            <person name="Choi C."/>
            <person name="Clum A."/>
            <person name="Dos Santos R.A."/>
            <person name="Damasio A.R."/>
            <person name="Diallinas G."/>
            <person name="Emri T."/>
            <person name="Fekete E."/>
            <person name="Flipphi M."/>
            <person name="Freyberg S."/>
            <person name="Gallo A."/>
            <person name="Gournas C."/>
            <person name="Habgood R."/>
            <person name="Hainaut M."/>
            <person name="Harispe M.L."/>
            <person name="Henrissat B."/>
            <person name="Hilden K.S."/>
            <person name="Hope R."/>
            <person name="Hossain A."/>
            <person name="Karabika E."/>
            <person name="Karaffa L."/>
            <person name="Karanyi Z."/>
            <person name="Krasevec N."/>
            <person name="Kuo A."/>
            <person name="Kusch H."/>
            <person name="LaButti K."/>
            <person name="Lagendijk E.L."/>
            <person name="Lapidus A."/>
            <person name="Levasseur A."/>
            <person name="Lindquist E."/>
            <person name="Lipzen A."/>
            <person name="Logrieco A.F."/>
            <person name="MacCabe A."/>
            <person name="Maekelae M.R."/>
            <person name="Malavazi I."/>
            <person name="Melin P."/>
            <person name="Meyer V."/>
            <person name="Mielnichuk N."/>
            <person name="Miskei M."/>
            <person name="Molnar A.P."/>
            <person name="Mule G."/>
            <person name="Ngan C.Y."/>
            <person name="Orejas M."/>
            <person name="Orosz E."/>
            <person name="Ouedraogo J.P."/>
            <person name="Overkamp K.M."/>
            <person name="Park H.-S."/>
            <person name="Perrone G."/>
            <person name="Piumi F."/>
            <person name="Punt P.J."/>
            <person name="Ram A.F."/>
            <person name="Ramon A."/>
            <person name="Rauscher S."/>
            <person name="Record E."/>
            <person name="Riano-Pachon D.M."/>
            <person name="Robert V."/>
            <person name="Roehrig J."/>
            <person name="Ruller R."/>
            <person name="Salamov A."/>
            <person name="Salih N.S."/>
            <person name="Samson R.A."/>
            <person name="Sandor E."/>
            <person name="Sanguinetti M."/>
            <person name="Schuetze T."/>
            <person name="Sepcic K."/>
            <person name="Shelest E."/>
            <person name="Sherlock G."/>
            <person name="Sophianopoulou V."/>
            <person name="Squina F.M."/>
            <person name="Sun H."/>
            <person name="Susca A."/>
            <person name="Todd R.B."/>
            <person name="Tsang A."/>
            <person name="Unkles S.E."/>
            <person name="van de Wiele N."/>
            <person name="van Rossen-Uffink D."/>
            <person name="Oliveira J.V."/>
            <person name="Vesth T.C."/>
            <person name="Visser J."/>
            <person name="Yu J.-H."/>
            <person name="Zhou M."/>
            <person name="Andersen M.R."/>
            <person name="Archer D.B."/>
            <person name="Baker S.E."/>
            <person name="Benoit I."/>
            <person name="Brakhage A.A."/>
            <person name="Braus G.H."/>
            <person name="Fischer R."/>
            <person name="Frisvad J.C."/>
            <person name="Goldman G.H."/>
            <person name="Houbraken J."/>
            <person name="Oakley B."/>
            <person name="Pocsi I."/>
            <person name="Scazzocchio C."/>
            <person name="Seiboth B."/>
            <person name="vanKuyk P.A."/>
            <person name="Wortman J."/>
            <person name="Dyer P.S."/>
            <person name="Grigoriev I.V."/>
        </authorList>
    </citation>
    <scope>NUCLEOTIDE SEQUENCE [LARGE SCALE GENOMIC DNA]</scope>
    <source>
        <strain evidence="8">CBS 593.65</strain>
    </source>
</reference>
<gene>
    <name evidence="7" type="ORF">ASPSYDRAFT_153491</name>
</gene>
<feature type="compositionally biased region" description="Low complexity" evidence="5">
    <location>
        <begin position="792"/>
        <end position="821"/>
    </location>
</feature>
<dbReference type="PANTHER" id="PTHR45339:SF1">
    <property type="entry name" value="HYBRID SIGNAL TRANSDUCTION HISTIDINE KINASE J"/>
    <property type="match status" value="1"/>
</dbReference>
<dbReference type="AlphaFoldDB" id="A0A1L9TFY6"/>
<feature type="compositionally biased region" description="Basic and acidic residues" evidence="5">
    <location>
        <begin position="190"/>
        <end position="202"/>
    </location>
</feature>